<dbReference type="Pfam" id="PF00440">
    <property type="entry name" value="TetR_N"/>
    <property type="match status" value="1"/>
</dbReference>
<dbReference type="InterPro" id="IPR001647">
    <property type="entry name" value="HTH_TetR"/>
</dbReference>
<accession>A0ABW5P8W6</accession>
<dbReference type="PANTHER" id="PTHR30055">
    <property type="entry name" value="HTH-TYPE TRANSCRIPTIONAL REGULATOR RUTR"/>
    <property type="match status" value="1"/>
</dbReference>
<dbReference type="Gene3D" id="1.10.357.10">
    <property type="entry name" value="Tetracycline Repressor, domain 2"/>
    <property type="match status" value="1"/>
</dbReference>
<reference evidence="7" key="1">
    <citation type="journal article" date="2019" name="Int. J. Syst. Evol. Microbiol.">
        <title>The Global Catalogue of Microorganisms (GCM) 10K type strain sequencing project: providing services to taxonomists for standard genome sequencing and annotation.</title>
        <authorList>
            <consortium name="The Broad Institute Genomics Platform"/>
            <consortium name="The Broad Institute Genome Sequencing Center for Infectious Disease"/>
            <person name="Wu L."/>
            <person name="Ma J."/>
        </authorList>
    </citation>
    <scope>NUCLEOTIDE SEQUENCE [LARGE SCALE GENOMIC DNA]</scope>
    <source>
        <strain evidence="7">KCTC 3950</strain>
    </source>
</reference>
<evidence type="ECO:0000256" key="3">
    <source>
        <dbReference type="ARBA" id="ARBA00023163"/>
    </source>
</evidence>
<dbReference type="RefSeq" id="WP_377600023.1">
    <property type="nucleotide sequence ID" value="NZ_JBHUME010000002.1"/>
</dbReference>
<dbReference type="EMBL" id="JBHUME010000002">
    <property type="protein sequence ID" value="MFD2611425.1"/>
    <property type="molecule type" value="Genomic_DNA"/>
</dbReference>
<evidence type="ECO:0000313" key="6">
    <source>
        <dbReference type="EMBL" id="MFD2611425.1"/>
    </source>
</evidence>
<sequence>MSPLNKQQLERIRDERREQIKQTAMKLFARKGFAGTKTSMIAAEAGISEGLIYRHYSSKDELFTEIVQELMDEARRELEHLPHLPGTPYEQIKALTENMLDVNHKYAFMLMERTRKNEAVPEAVKAIFQNHRDLAFTDPMVPVVEQGQRDGQFTEGDPRKLLSWYFSVVNSLIVQEQEHQPYGMPDVDVLMRMLGSPKP</sequence>
<dbReference type="PROSITE" id="PS50977">
    <property type="entry name" value="HTH_TETR_2"/>
    <property type="match status" value="1"/>
</dbReference>
<dbReference type="InterPro" id="IPR036271">
    <property type="entry name" value="Tet_transcr_reg_TetR-rel_C_sf"/>
</dbReference>
<evidence type="ECO:0000256" key="2">
    <source>
        <dbReference type="ARBA" id="ARBA00023125"/>
    </source>
</evidence>
<feature type="DNA-binding region" description="H-T-H motif" evidence="4">
    <location>
        <begin position="37"/>
        <end position="56"/>
    </location>
</feature>
<evidence type="ECO:0000256" key="1">
    <source>
        <dbReference type="ARBA" id="ARBA00023015"/>
    </source>
</evidence>
<protein>
    <submittedName>
        <fullName evidence="6">TetR/AcrR family transcriptional regulator</fullName>
    </submittedName>
</protein>
<feature type="domain" description="HTH tetR-type" evidence="5">
    <location>
        <begin position="14"/>
        <end position="74"/>
    </location>
</feature>
<dbReference type="Proteomes" id="UP001597541">
    <property type="component" value="Unassembled WGS sequence"/>
</dbReference>
<keyword evidence="1" id="KW-0805">Transcription regulation</keyword>
<dbReference type="InterPro" id="IPR050109">
    <property type="entry name" value="HTH-type_TetR-like_transc_reg"/>
</dbReference>
<proteinExistence type="predicted"/>
<dbReference type="PRINTS" id="PR00455">
    <property type="entry name" value="HTHTETR"/>
</dbReference>
<dbReference type="InterPro" id="IPR009057">
    <property type="entry name" value="Homeodomain-like_sf"/>
</dbReference>
<dbReference type="SUPFAM" id="SSF48498">
    <property type="entry name" value="Tetracyclin repressor-like, C-terminal domain"/>
    <property type="match status" value="1"/>
</dbReference>
<comment type="caution">
    <text evidence="6">The sequence shown here is derived from an EMBL/GenBank/DDBJ whole genome shotgun (WGS) entry which is preliminary data.</text>
</comment>
<dbReference type="Gene3D" id="1.10.10.60">
    <property type="entry name" value="Homeodomain-like"/>
    <property type="match status" value="1"/>
</dbReference>
<evidence type="ECO:0000313" key="7">
    <source>
        <dbReference type="Proteomes" id="UP001597541"/>
    </source>
</evidence>
<dbReference type="SUPFAM" id="SSF46689">
    <property type="entry name" value="Homeodomain-like"/>
    <property type="match status" value="1"/>
</dbReference>
<name>A0ABW5P8W6_9BACL</name>
<evidence type="ECO:0000256" key="4">
    <source>
        <dbReference type="PROSITE-ProRule" id="PRU00335"/>
    </source>
</evidence>
<dbReference type="PANTHER" id="PTHR30055:SF234">
    <property type="entry name" value="HTH-TYPE TRANSCRIPTIONAL REGULATOR BETI"/>
    <property type="match status" value="1"/>
</dbReference>
<keyword evidence="3" id="KW-0804">Transcription</keyword>
<gene>
    <name evidence="6" type="ORF">ACFSUF_03195</name>
</gene>
<keyword evidence="7" id="KW-1185">Reference proteome</keyword>
<keyword evidence="2 4" id="KW-0238">DNA-binding</keyword>
<evidence type="ECO:0000259" key="5">
    <source>
        <dbReference type="PROSITE" id="PS50977"/>
    </source>
</evidence>
<organism evidence="6 7">
    <name type="scientific">Paenibacillus gansuensis</name>
    <dbReference type="NCBI Taxonomy" id="306542"/>
    <lineage>
        <taxon>Bacteria</taxon>
        <taxon>Bacillati</taxon>
        <taxon>Bacillota</taxon>
        <taxon>Bacilli</taxon>
        <taxon>Bacillales</taxon>
        <taxon>Paenibacillaceae</taxon>
        <taxon>Paenibacillus</taxon>
    </lineage>
</organism>